<evidence type="ECO:0000256" key="1">
    <source>
        <dbReference type="ARBA" id="ARBA00006484"/>
    </source>
</evidence>
<proteinExistence type="inferred from homology"/>
<protein>
    <submittedName>
        <fullName evidence="3">Uncharacterized protein</fullName>
    </submittedName>
</protein>
<gene>
    <name evidence="3" type="ORF">SPARVUS_LOCUS14477613</name>
</gene>
<evidence type="ECO:0000313" key="4">
    <source>
        <dbReference type="Proteomes" id="UP001162483"/>
    </source>
</evidence>
<dbReference type="Proteomes" id="UP001162483">
    <property type="component" value="Unassembled WGS sequence"/>
</dbReference>
<dbReference type="PANTHER" id="PTHR43313">
    <property type="entry name" value="SHORT-CHAIN DEHYDROGENASE/REDUCTASE FAMILY 9C"/>
    <property type="match status" value="1"/>
</dbReference>
<dbReference type="SUPFAM" id="SSF51735">
    <property type="entry name" value="NAD(P)-binding Rossmann-fold domains"/>
    <property type="match status" value="1"/>
</dbReference>
<dbReference type="InterPro" id="IPR036291">
    <property type="entry name" value="NAD(P)-bd_dom_sf"/>
</dbReference>
<dbReference type="Gene3D" id="3.40.50.720">
    <property type="entry name" value="NAD(P)-binding Rossmann-like Domain"/>
    <property type="match status" value="1"/>
</dbReference>
<dbReference type="PANTHER" id="PTHR43313:SF48">
    <property type="match status" value="1"/>
</dbReference>
<comment type="caution">
    <text evidence="3">The sequence shown here is derived from an EMBL/GenBank/DDBJ whole genome shotgun (WGS) entry which is preliminary data.</text>
</comment>
<dbReference type="PRINTS" id="PR00081">
    <property type="entry name" value="GDHRDH"/>
</dbReference>
<organism evidence="3 4">
    <name type="scientific">Staurois parvus</name>
    <dbReference type="NCBI Taxonomy" id="386267"/>
    <lineage>
        <taxon>Eukaryota</taxon>
        <taxon>Metazoa</taxon>
        <taxon>Chordata</taxon>
        <taxon>Craniata</taxon>
        <taxon>Vertebrata</taxon>
        <taxon>Euteleostomi</taxon>
        <taxon>Amphibia</taxon>
        <taxon>Batrachia</taxon>
        <taxon>Anura</taxon>
        <taxon>Neobatrachia</taxon>
        <taxon>Ranoidea</taxon>
        <taxon>Ranidae</taxon>
        <taxon>Staurois</taxon>
    </lineage>
</organism>
<comment type="similarity">
    <text evidence="1 2">Belongs to the short-chain dehydrogenases/reductases (SDR) family.</text>
</comment>
<sequence>MCLLLLYRWYRQSQILENTTDKYVFITGCDSGFGNKLAKQLDNRGMKVLAACLTNTGASELKKECSSRLQTVMLDVADSQSVSSAAKWVTSIVADKGLWGLVNNAGILIPMAPNEWLTRADFRKVLDVNLLGMVDVTINLLPLIRKSQGRIVNVSSIAGRVTLCGGGYCLSKYGVEAFSDSLRRELKPFGVKVSIINPDFFRTSILISEVIKARVTDIWKKTASEPKKCLWGKVLSTILWIC</sequence>
<dbReference type="EMBL" id="CATNWA010019054">
    <property type="protein sequence ID" value="CAI9610992.1"/>
    <property type="molecule type" value="Genomic_DNA"/>
</dbReference>
<evidence type="ECO:0000313" key="3">
    <source>
        <dbReference type="EMBL" id="CAI9610992.1"/>
    </source>
</evidence>
<accession>A0ABN9GNG6</accession>
<dbReference type="PRINTS" id="PR00080">
    <property type="entry name" value="SDRFAMILY"/>
</dbReference>
<dbReference type="InterPro" id="IPR002347">
    <property type="entry name" value="SDR_fam"/>
</dbReference>
<reference evidence="3" key="1">
    <citation type="submission" date="2023-05" db="EMBL/GenBank/DDBJ databases">
        <authorList>
            <person name="Stuckert A."/>
        </authorList>
    </citation>
    <scope>NUCLEOTIDE SEQUENCE</scope>
</reference>
<name>A0ABN9GNG6_9NEOB</name>
<dbReference type="Pfam" id="PF00106">
    <property type="entry name" value="adh_short"/>
    <property type="match status" value="1"/>
</dbReference>
<evidence type="ECO:0000256" key="2">
    <source>
        <dbReference type="RuleBase" id="RU000363"/>
    </source>
</evidence>
<keyword evidence="4" id="KW-1185">Reference proteome</keyword>